<feature type="compositionally biased region" description="Low complexity" evidence="12">
    <location>
        <begin position="9"/>
        <end position="25"/>
    </location>
</feature>
<keyword evidence="10 11" id="KW-0413">Isomerase</keyword>
<proteinExistence type="inferred from homology"/>
<reference evidence="16" key="1">
    <citation type="journal article" date="2019" name="Int. J. Syst. Evol. Microbiol.">
        <title>The Global Catalogue of Microorganisms (GCM) 10K type strain sequencing project: providing services to taxonomists for standard genome sequencing and annotation.</title>
        <authorList>
            <consortium name="The Broad Institute Genomics Platform"/>
            <consortium name="The Broad Institute Genome Sequencing Center for Infectious Disease"/>
            <person name="Wu L."/>
            <person name="Ma J."/>
        </authorList>
    </citation>
    <scope>NUCLEOTIDE SEQUENCE [LARGE SCALE GENOMIC DNA]</scope>
    <source>
        <strain evidence="16">CCUG 63419</strain>
    </source>
</reference>
<keyword evidence="4 11" id="KW-0378">Hydrolase</keyword>
<sequence>MTQQTLDFSAASSEPPEIESEPNSSQAENPNAITSEQWQACVDEHWLSELDVAMAQWLVRHTSNAPEVLVWLTALLTRQSGQGHVRLELADLQNNPARYGLDAPVAAQAKHCLSAYSSDALQRLLSLSNAVARAVKSPQPLVLDAGALYWQRAWREECDVAARLNERLATQISTDQVALEQLIDSLFTADASSQDQRAACRLAAQRALSVITGGPGTGKTTTVVRVLAILQSLAERASEPPLRIALAAPTGKAAARLSESIASQVAQLPLSESVIKHIPTEVSTLHRLLGVMSQDNGQRYRHHATNPLALDVLVVDEASMLDLSLMAALMEALPAQARIILLGDKDQLASVEAGAVLADLCCAADHANVCDVTATNSTTAEPSPAHVAQLKQSFRFDAQRGIGKLAHAVRTGAATIAPNNDDYAPEVRRIDTLNTLFAGYDDYWSSVQTGESAEIILKKFDSFRLLCALREGSHGVIAVNQACERYLRKAEKITPFDKPSPWYVGRPVMITRNDYGLRLMNGDIGICLQSPETGELRVAFWDGSEQKIRWLLPSRLPSSETVFAMTVHKSQGSEFTKVAVVLPTTFSPVLSRELIYTALTRARNAVELCIPNAQVWRLAVAAKAQRFSGLQQRLLLNL</sequence>
<evidence type="ECO:0000259" key="13">
    <source>
        <dbReference type="Pfam" id="PF13538"/>
    </source>
</evidence>
<dbReference type="InterPro" id="IPR027417">
    <property type="entry name" value="P-loop_NTPase"/>
</dbReference>
<evidence type="ECO:0000256" key="6">
    <source>
        <dbReference type="ARBA" id="ARBA00022839"/>
    </source>
</evidence>
<comment type="similarity">
    <text evidence="11">Belongs to the RecD family.</text>
</comment>
<evidence type="ECO:0000256" key="12">
    <source>
        <dbReference type="SAM" id="MobiDB-lite"/>
    </source>
</evidence>
<keyword evidence="7 11" id="KW-0067">ATP-binding</keyword>
<feature type="region of interest" description="Disordered" evidence="12">
    <location>
        <begin position="1"/>
        <end position="30"/>
    </location>
</feature>
<dbReference type="PANTHER" id="PTHR43788">
    <property type="entry name" value="DNA2/NAM7 HELICASE FAMILY MEMBER"/>
    <property type="match status" value="1"/>
</dbReference>
<comment type="caution">
    <text evidence="15">The sequence shown here is derived from an EMBL/GenBank/DDBJ whole genome shotgun (WGS) entry which is preliminary data.</text>
</comment>
<dbReference type="InterPro" id="IPR027785">
    <property type="entry name" value="UvrD-like_helicase_C"/>
</dbReference>
<accession>A0ABW3HC60</accession>
<keyword evidence="5 11" id="KW-0347">Helicase</keyword>
<dbReference type="CDD" id="cd17933">
    <property type="entry name" value="DEXSc_RecD-like"/>
    <property type="match status" value="1"/>
</dbReference>
<dbReference type="HAMAP" id="MF_01487">
    <property type="entry name" value="RecD"/>
    <property type="match status" value="1"/>
</dbReference>
<dbReference type="PANTHER" id="PTHR43788:SF6">
    <property type="entry name" value="DNA HELICASE B"/>
    <property type="match status" value="1"/>
</dbReference>
<name>A0ABW3HC60_9GAMM</name>
<dbReference type="GO" id="GO:0008854">
    <property type="term" value="F:exodeoxyribonuclease V activity"/>
    <property type="evidence" value="ECO:0007669"/>
    <property type="project" value="UniProtKB-EC"/>
</dbReference>
<dbReference type="Pfam" id="PF13245">
    <property type="entry name" value="AAA_19"/>
    <property type="match status" value="1"/>
</dbReference>
<dbReference type="Gene3D" id="1.10.10.1020">
    <property type="entry name" value="RecBCD complex, subunit RecD, N-terminal domain"/>
    <property type="match status" value="1"/>
</dbReference>
<dbReference type="Pfam" id="PF21185">
    <property type="entry name" value="RecD_N"/>
    <property type="match status" value="1"/>
</dbReference>
<evidence type="ECO:0000256" key="4">
    <source>
        <dbReference type="ARBA" id="ARBA00022801"/>
    </source>
</evidence>
<evidence type="ECO:0000256" key="11">
    <source>
        <dbReference type="HAMAP-Rule" id="MF_01487"/>
    </source>
</evidence>
<feature type="domain" description="UvrD-like helicase C-terminal" evidence="13">
    <location>
        <begin position="562"/>
        <end position="606"/>
    </location>
</feature>
<dbReference type="Gene3D" id="2.30.30.940">
    <property type="match status" value="1"/>
</dbReference>
<evidence type="ECO:0000256" key="2">
    <source>
        <dbReference type="ARBA" id="ARBA00022741"/>
    </source>
</evidence>
<dbReference type="RefSeq" id="WP_379068151.1">
    <property type="nucleotide sequence ID" value="NZ_JBHTIT010000001.1"/>
</dbReference>
<dbReference type="NCBIfam" id="TIGR01447">
    <property type="entry name" value="recD"/>
    <property type="match status" value="1"/>
</dbReference>
<evidence type="ECO:0000313" key="15">
    <source>
        <dbReference type="EMBL" id="MFD0949013.1"/>
    </source>
</evidence>
<dbReference type="InterPro" id="IPR041851">
    <property type="entry name" value="RecD_N_sf"/>
</dbReference>
<evidence type="ECO:0000256" key="7">
    <source>
        <dbReference type="ARBA" id="ARBA00022840"/>
    </source>
</evidence>
<keyword evidence="6 11" id="KW-0269">Exonuclease</keyword>
<feature type="domain" description="RecBCD enzyme subunit RecD N-terminal" evidence="14">
    <location>
        <begin position="44"/>
        <end position="149"/>
    </location>
</feature>
<evidence type="ECO:0000259" key="14">
    <source>
        <dbReference type="Pfam" id="PF21185"/>
    </source>
</evidence>
<keyword evidence="2 11" id="KW-0547">Nucleotide-binding</keyword>
<dbReference type="EMBL" id="JBHTIT010000001">
    <property type="protein sequence ID" value="MFD0949013.1"/>
    <property type="molecule type" value="Genomic_DNA"/>
</dbReference>
<keyword evidence="8 11" id="KW-0238">DNA-binding</keyword>
<organism evidence="15 16">
    <name type="scientific">Paraperlucidibaca wandonensis</name>
    <dbReference type="NCBI Taxonomy" id="1268273"/>
    <lineage>
        <taxon>Bacteria</taxon>
        <taxon>Pseudomonadati</taxon>
        <taxon>Pseudomonadota</taxon>
        <taxon>Gammaproteobacteria</taxon>
        <taxon>Moraxellales</taxon>
        <taxon>Moraxellaceae</taxon>
        <taxon>Paraperlucidibaca</taxon>
    </lineage>
</organism>
<evidence type="ECO:0000256" key="3">
    <source>
        <dbReference type="ARBA" id="ARBA00022763"/>
    </source>
</evidence>
<protein>
    <recommendedName>
        <fullName evidence="11">RecBCD enzyme subunit RecD</fullName>
        <ecNumber evidence="11">5.6.2.3</ecNumber>
    </recommendedName>
    <alternativeName>
        <fullName evidence="11">DNA 5'-3' helicase subunit RecD</fullName>
    </alternativeName>
    <alternativeName>
        <fullName evidence="11">Exonuclease V subunit RecD</fullName>
        <shortName evidence="11">ExoV subunit RecD</shortName>
    </alternativeName>
    <alternativeName>
        <fullName evidence="11">Helicase/nuclease RecBCD subunit RecD</fullName>
    </alternativeName>
</protein>
<gene>
    <name evidence="11 15" type="primary">recD</name>
    <name evidence="15" type="ORF">ACFQ0F_01150</name>
</gene>
<evidence type="ECO:0000313" key="16">
    <source>
        <dbReference type="Proteomes" id="UP001597044"/>
    </source>
</evidence>
<dbReference type="Pfam" id="PF13538">
    <property type="entry name" value="UvrD_C_2"/>
    <property type="match status" value="1"/>
</dbReference>
<comment type="subunit">
    <text evidence="11">Heterotrimer of RecB, RecC and RecD. All subunits contribute to DNA-binding.</text>
</comment>
<feature type="binding site" evidence="11">
    <location>
        <begin position="213"/>
        <end position="220"/>
    </location>
    <ligand>
        <name>ATP</name>
        <dbReference type="ChEBI" id="CHEBI:30616"/>
    </ligand>
</feature>
<comment type="catalytic activity">
    <reaction evidence="11">
        <text>ATP + H2O = ADP + phosphate + H(+)</text>
        <dbReference type="Rhea" id="RHEA:13065"/>
        <dbReference type="ChEBI" id="CHEBI:15377"/>
        <dbReference type="ChEBI" id="CHEBI:15378"/>
        <dbReference type="ChEBI" id="CHEBI:30616"/>
        <dbReference type="ChEBI" id="CHEBI:43474"/>
        <dbReference type="ChEBI" id="CHEBI:456216"/>
        <dbReference type="EC" id="5.6.2.3"/>
    </reaction>
</comment>
<evidence type="ECO:0000256" key="1">
    <source>
        <dbReference type="ARBA" id="ARBA00022722"/>
    </source>
</evidence>
<evidence type="ECO:0000256" key="5">
    <source>
        <dbReference type="ARBA" id="ARBA00022806"/>
    </source>
</evidence>
<dbReference type="Gene3D" id="3.40.50.300">
    <property type="entry name" value="P-loop containing nucleotide triphosphate hydrolases"/>
    <property type="match status" value="3"/>
</dbReference>
<dbReference type="Proteomes" id="UP001597044">
    <property type="component" value="Unassembled WGS sequence"/>
</dbReference>
<comment type="function">
    <text evidence="11">A helicase/nuclease that prepares dsDNA breaks (DSB) for recombinational DNA repair. Binds to DSBs and unwinds DNA via a highly rapid and processive ATP-dependent bidirectional helicase activity. Unwinds dsDNA until it encounters a Chi (crossover hotspot instigator) sequence from the 3' direction. Cuts ssDNA a few nucleotides 3' to the Chi site. The properties and activities of the enzyme are changed at Chi. The Chi-altered holoenzyme produces a long 3'-ssDNA overhang and facilitates RecA-binding to the ssDNA for homologous DNA recombination and repair. Holoenzyme degrades any linearized DNA that is unable to undergo homologous recombination. In the holoenzyme this subunit has ssDNA-dependent ATPase and 5'-3' helicase activity. When added to pre-assembled RecBC greatly stimulates nuclease activity and augments holoenzyme processivity. Negatively regulates the RecA-loading ability of RecBCD.</text>
</comment>
<keyword evidence="9 11" id="KW-0234">DNA repair</keyword>
<comment type="miscellaneous">
    <text evidence="11">In the RecBCD complex, RecB has a slow 3'-5' helicase, an exonuclease activity and loads RecA onto ssDNA, RecD has a fast 5'-3' helicase activity, while RecC stimulates the ATPase and processivity of the RecB helicase and contributes to recognition of the Chi site.</text>
</comment>
<dbReference type="EC" id="5.6.2.3" evidence="11"/>
<keyword evidence="3 11" id="KW-0227">DNA damage</keyword>
<dbReference type="SUPFAM" id="SSF52540">
    <property type="entry name" value="P-loop containing nucleoside triphosphate hydrolases"/>
    <property type="match status" value="2"/>
</dbReference>
<dbReference type="CDD" id="cd18809">
    <property type="entry name" value="SF1_C_RecD"/>
    <property type="match status" value="1"/>
</dbReference>
<evidence type="ECO:0000256" key="8">
    <source>
        <dbReference type="ARBA" id="ARBA00023125"/>
    </source>
</evidence>
<dbReference type="InterPro" id="IPR006344">
    <property type="entry name" value="RecD"/>
</dbReference>
<dbReference type="InterPro" id="IPR050534">
    <property type="entry name" value="Coronavir_polyprotein_1ab"/>
</dbReference>
<dbReference type="InterPro" id="IPR049550">
    <property type="entry name" value="RecD_N"/>
</dbReference>
<evidence type="ECO:0000256" key="9">
    <source>
        <dbReference type="ARBA" id="ARBA00023204"/>
    </source>
</evidence>
<evidence type="ECO:0000256" key="10">
    <source>
        <dbReference type="ARBA" id="ARBA00023235"/>
    </source>
</evidence>
<keyword evidence="16" id="KW-1185">Reference proteome</keyword>
<keyword evidence="1 11" id="KW-0540">Nuclease</keyword>